<dbReference type="AlphaFoldDB" id="A0A8J1XLT1"/>
<evidence type="ECO:0000313" key="11">
    <source>
        <dbReference type="Proteomes" id="UP000749559"/>
    </source>
</evidence>
<dbReference type="GO" id="GO:0005736">
    <property type="term" value="C:RNA polymerase I complex"/>
    <property type="evidence" value="ECO:0007669"/>
    <property type="project" value="TreeGrafter"/>
</dbReference>
<comment type="subcellular location">
    <subcellularLocation>
        <location evidence="1">Nucleus</location>
    </subcellularLocation>
</comment>
<evidence type="ECO:0000256" key="8">
    <source>
        <dbReference type="SAM" id="MobiDB-lite"/>
    </source>
</evidence>
<reference evidence="10" key="1">
    <citation type="submission" date="2022-03" db="EMBL/GenBank/DDBJ databases">
        <authorList>
            <person name="Martin C."/>
        </authorList>
    </citation>
    <scope>NUCLEOTIDE SEQUENCE</scope>
</reference>
<proteinExistence type="inferred from homology"/>
<accession>A0A8J1XLT1</accession>
<dbReference type="InterPro" id="IPR033898">
    <property type="entry name" value="RNAP_AC19"/>
</dbReference>
<protein>
    <recommendedName>
        <fullName evidence="2">DNA-directed RNA polymerases I and III subunit RPAC2</fullName>
    </recommendedName>
    <alternativeName>
        <fullName evidence="7">DNA-directed RNA polymerase I subunit D</fullName>
    </alternativeName>
</protein>
<evidence type="ECO:0000256" key="2">
    <source>
        <dbReference type="ARBA" id="ARBA00022079"/>
    </source>
</evidence>
<evidence type="ECO:0000313" key="10">
    <source>
        <dbReference type="EMBL" id="CAH1777509.1"/>
    </source>
</evidence>
<dbReference type="HAMAP" id="MF_00261">
    <property type="entry name" value="RNApol_arch_Rpo11"/>
    <property type="match status" value="1"/>
</dbReference>
<feature type="region of interest" description="Disordered" evidence="8">
    <location>
        <begin position="1"/>
        <end position="22"/>
    </location>
</feature>
<feature type="compositionally biased region" description="Basic and acidic residues" evidence="8">
    <location>
        <begin position="1"/>
        <end position="13"/>
    </location>
</feature>
<dbReference type="InterPro" id="IPR009025">
    <property type="entry name" value="RBP11-like_dimer"/>
</dbReference>
<evidence type="ECO:0000259" key="9">
    <source>
        <dbReference type="Pfam" id="PF13656"/>
    </source>
</evidence>
<keyword evidence="4" id="KW-0804">Transcription</keyword>
<dbReference type="GO" id="GO:0003899">
    <property type="term" value="F:DNA-directed RNA polymerase activity"/>
    <property type="evidence" value="ECO:0007669"/>
    <property type="project" value="InterPro"/>
</dbReference>
<keyword evidence="5" id="KW-0539">Nucleus</keyword>
<feature type="domain" description="DNA-directed RNA polymerase RBP11-like dimerisation" evidence="9">
    <location>
        <begin position="26"/>
        <end position="96"/>
    </location>
</feature>
<evidence type="ECO:0000256" key="6">
    <source>
        <dbReference type="ARBA" id="ARBA00025751"/>
    </source>
</evidence>
<keyword evidence="3" id="KW-0240">DNA-directed RNA polymerase</keyword>
<dbReference type="Gene3D" id="3.30.1360.10">
    <property type="entry name" value="RNA polymerase, RBP11-like subunit"/>
    <property type="match status" value="1"/>
</dbReference>
<dbReference type="PANTHER" id="PTHR13946:SF28">
    <property type="entry name" value="DNA-DIRECTED RNA POLYMERASES I AND III SUBUNIT RPAC2"/>
    <property type="match status" value="1"/>
</dbReference>
<comment type="caution">
    <text evidence="10">The sequence shown here is derived from an EMBL/GenBank/DDBJ whole genome shotgun (WGS) entry which is preliminary data.</text>
</comment>
<evidence type="ECO:0000256" key="3">
    <source>
        <dbReference type="ARBA" id="ARBA00022478"/>
    </source>
</evidence>
<dbReference type="Pfam" id="PF13656">
    <property type="entry name" value="RNA_pol_L_2"/>
    <property type="match status" value="1"/>
</dbReference>
<evidence type="ECO:0000256" key="5">
    <source>
        <dbReference type="ARBA" id="ARBA00023242"/>
    </source>
</evidence>
<sequence length="123" mass="14090">MEKKSDENRKRNLEVVQSSSEDETCQTFVLHNEDHTLGNSLRYMVMKNPAIEFCGYTIPHPSENKINFRIQTRGGPAVDALQKGLTDLKEVSGHILTTFESKVQSYKRLQQRKDEADSNMDQS</sequence>
<gene>
    <name evidence="10" type="ORF">OFUS_LOCUS4538</name>
</gene>
<comment type="similarity">
    <text evidence="6">Belongs to the archaeal Rpo11/eukaryotic RPB11/RPC19 RNA polymerase subunit family.</text>
</comment>
<dbReference type="InterPro" id="IPR022905">
    <property type="entry name" value="Rpo11-like"/>
</dbReference>
<dbReference type="OrthoDB" id="510325at2759"/>
<dbReference type="InterPro" id="IPR036603">
    <property type="entry name" value="RBP11-like"/>
</dbReference>
<dbReference type="FunFam" id="3.30.1360.10:FF:000006">
    <property type="entry name" value="DNA-directed RNA polymerases I and III subunit RPAC2"/>
    <property type="match status" value="1"/>
</dbReference>
<dbReference type="CDD" id="cd07029">
    <property type="entry name" value="RNAP_I_III_AC19"/>
    <property type="match status" value="1"/>
</dbReference>
<dbReference type="GO" id="GO:0005666">
    <property type="term" value="C:RNA polymerase III complex"/>
    <property type="evidence" value="ECO:0007669"/>
    <property type="project" value="TreeGrafter"/>
</dbReference>
<name>A0A8J1XLT1_OWEFU</name>
<dbReference type="GO" id="GO:0006383">
    <property type="term" value="P:transcription by RNA polymerase III"/>
    <property type="evidence" value="ECO:0007669"/>
    <property type="project" value="TreeGrafter"/>
</dbReference>
<dbReference type="PANTHER" id="PTHR13946">
    <property type="entry name" value="DNA-DIRECTED RNA POLYMERASE I,II,III"/>
    <property type="match status" value="1"/>
</dbReference>
<evidence type="ECO:0000256" key="4">
    <source>
        <dbReference type="ARBA" id="ARBA00023163"/>
    </source>
</evidence>
<organism evidence="10 11">
    <name type="scientific">Owenia fusiformis</name>
    <name type="common">Polychaete worm</name>
    <dbReference type="NCBI Taxonomy" id="6347"/>
    <lineage>
        <taxon>Eukaryota</taxon>
        <taxon>Metazoa</taxon>
        <taxon>Spiralia</taxon>
        <taxon>Lophotrochozoa</taxon>
        <taxon>Annelida</taxon>
        <taxon>Polychaeta</taxon>
        <taxon>Sedentaria</taxon>
        <taxon>Canalipalpata</taxon>
        <taxon>Sabellida</taxon>
        <taxon>Oweniida</taxon>
        <taxon>Oweniidae</taxon>
        <taxon>Owenia</taxon>
    </lineage>
</organism>
<dbReference type="Proteomes" id="UP000749559">
    <property type="component" value="Unassembled WGS sequence"/>
</dbReference>
<evidence type="ECO:0000256" key="7">
    <source>
        <dbReference type="ARBA" id="ARBA00031757"/>
    </source>
</evidence>
<dbReference type="GO" id="GO:0006362">
    <property type="term" value="P:transcription elongation by RNA polymerase I"/>
    <property type="evidence" value="ECO:0007669"/>
    <property type="project" value="TreeGrafter"/>
</dbReference>
<dbReference type="SUPFAM" id="SSF55257">
    <property type="entry name" value="RBP11-like subunits of RNA polymerase"/>
    <property type="match status" value="1"/>
</dbReference>
<keyword evidence="11" id="KW-1185">Reference proteome</keyword>
<dbReference type="GO" id="GO:0046983">
    <property type="term" value="F:protein dimerization activity"/>
    <property type="evidence" value="ECO:0007669"/>
    <property type="project" value="InterPro"/>
</dbReference>
<dbReference type="EMBL" id="CAIIXF020000002">
    <property type="protein sequence ID" value="CAH1777509.1"/>
    <property type="molecule type" value="Genomic_DNA"/>
</dbReference>
<evidence type="ECO:0000256" key="1">
    <source>
        <dbReference type="ARBA" id="ARBA00004123"/>
    </source>
</evidence>